<comment type="caution">
    <text evidence="2">The sequence shown here is derived from an EMBL/GenBank/DDBJ whole genome shotgun (WGS) entry which is preliminary data.</text>
</comment>
<accession>A0ABW1ZT24</accession>
<keyword evidence="3" id="KW-1185">Reference proteome</keyword>
<evidence type="ECO:0000313" key="2">
    <source>
        <dbReference type="EMBL" id="MFC6662662.1"/>
    </source>
</evidence>
<evidence type="ECO:0000256" key="1">
    <source>
        <dbReference type="SAM" id="SignalP"/>
    </source>
</evidence>
<dbReference type="Proteomes" id="UP001596317">
    <property type="component" value="Unassembled WGS sequence"/>
</dbReference>
<evidence type="ECO:0000313" key="3">
    <source>
        <dbReference type="Proteomes" id="UP001596317"/>
    </source>
</evidence>
<dbReference type="EMBL" id="JBHSWB010000002">
    <property type="protein sequence ID" value="MFC6662662.1"/>
    <property type="molecule type" value="Genomic_DNA"/>
</dbReference>
<reference evidence="3" key="1">
    <citation type="journal article" date="2019" name="Int. J. Syst. Evol. Microbiol.">
        <title>The Global Catalogue of Microorganisms (GCM) 10K type strain sequencing project: providing services to taxonomists for standard genome sequencing and annotation.</title>
        <authorList>
            <consortium name="The Broad Institute Genomics Platform"/>
            <consortium name="The Broad Institute Genome Sequencing Center for Infectious Disease"/>
            <person name="Wu L."/>
            <person name="Ma J."/>
        </authorList>
    </citation>
    <scope>NUCLEOTIDE SEQUENCE [LARGE SCALE GENOMIC DNA]</scope>
    <source>
        <strain evidence="3">CCUG 63830</strain>
    </source>
</reference>
<feature type="chain" id="PRO_5046950795" evidence="1">
    <location>
        <begin position="21"/>
        <end position="98"/>
    </location>
</feature>
<protein>
    <submittedName>
        <fullName evidence="2">Uncharacterized protein</fullName>
    </submittedName>
</protein>
<sequence length="98" mass="10736">MKRMLTLLLALAALSPAAQAQSIYPYSRVTYTKTSDRLVNLVTTHYRACTWTKTITRYTADNIMGTVVYTSILENSGAEVAVWKNAPPCPVLTGGNLP</sequence>
<name>A0ABW1ZT24_9DEIO</name>
<dbReference type="RefSeq" id="WP_224612367.1">
    <property type="nucleotide sequence ID" value="NZ_JAIQXV010000026.1"/>
</dbReference>
<gene>
    <name evidence="2" type="ORF">ACFP90_21635</name>
</gene>
<proteinExistence type="predicted"/>
<organism evidence="2 3">
    <name type="scientific">Deinococcus multiflagellatus</name>
    <dbReference type="NCBI Taxonomy" id="1656887"/>
    <lineage>
        <taxon>Bacteria</taxon>
        <taxon>Thermotogati</taxon>
        <taxon>Deinococcota</taxon>
        <taxon>Deinococci</taxon>
        <taxon>Deinococcales</taxon>
        <taxon>Deinococcaceae</taxon>
        <taxon>Deinococcus</taxon>
    </lineage>
</organism>
<feature type="signal peptide" evidence="1">
    <location>
        <begin position="1"/>
        <end position="20"/>
    </location>
</feature>
<keyword evidence="1" id="KW-0732">Signal</keyword>